<dbReference type="AlphaFoldDB" id="A0A9W7CL41"/>
<sequence length="346" mass="39536">MLASQTIAHQKTLSANSDALKLQLSRERFQRHHSTNSVRWTRQKELILFLRKDPLPIFLLSIVVWLVSGAVIFGYVILDQPSNFVQGLYFTVQAGLGVGFGLLQMSNTPWRLFAIMYSMIGATFILATLTLWINSAERLARKRAETINELLEEAEAEDRRTGVVPSRMTRFIRWSKRHRDAEFAIIFYFVWLWVGVLFATLYWDMDIVTALTFAFFSMSTAGLQPPGDKQTVGLLFTTLYVAIGVPAFAVLCSYAIQLIKRIYISNELHVVQLTKTKAEFQERRDVFAASKCEDMNGRRLSALVRECWEGDSDSDSDSDDDDDDDDEEEEEEEIVVKNVKDDKSEV</sequence>
<dbReference type="GO" id="GO:0022841">
    <property type="term" value="F:potassium ion leak channel activity"/>
    <property type="evidence" value="ECO:0007669"/>
    <property type="project" value="TreeGrafter"/>
</dbReference>
<dbReference type="SUPFAM" id="SSF81324">
    <property type="entry name" value="Voltage-gated potassium channels"/>
    <property type="match status" value="2"/>
</dbReference>
<feature type="transmembrane region" description="Helical" evidence="9">
    <location>
        <begin position="87"/>
        <end position="106"/>
    </location>
</feature>
<evidence type="ECO:0000256" key="9">
    <source>
        <dbReference type="SAM" id="Phobius"/>
    </source>
</evidence>
<dbReference type="PANTHER" id="PTHR11003">
    <property type="entry name" value="POTASSIUM CHANNEL, SUBFAMILY K"/>
    <property type="match status" value="1"/>
</dbReference>
<feature type="transmembrane region" description="Helical" evidence="9">
    <location>
        <begin position="112"/>
        <end position="133"/>
    </location>
</feature>
<protein>
    <recommendedName>
        <fullName evidence="10">Potassium channel domain-containing protein</fullName>
    </recommendedName>
</protein>
<dbReference type="GO" id="GO:0030322">
    <property type="term" value="P:stabilization of membrane potential"/>
    <property type="evidence" value="ECO:0007669"/>
    <property type="project" value="TreeGrafter"/>
</dbReference>
<keyword evidence="6 9" id="KW-0472">Membrane</keyword>
<evidence type="ECO:0000256" key="7">
    <source>
        <dbReference type="ARBA" id="ARBA00023303"/>
    </source>
</evidence>
<feature type="transmembrane region" description="Helical" evidence="9">
    <location>
        <begin position="57"/>
        <end position="78"/>
    </location>
</feature>
<feature type="transmembrane region" description="Helical" evidence="9">
    <location>
        <begin position="183"/>
        <end position="203"/>
    </location>
</feature>
<comment type="subcellular location">
    <subcellularLocation>
        <location evidence="1">Membrane</location>
        <topology evidence="1">Multi-pass membrane protein</topology>
    </subcellularLocation>
</comment>
<feature type="domain" description="Potassium channel" evidence="10">
    <location>
        <begin position="62"/>
        <end position="134"/>
    </location>
</feature>
<evidence type="ECO:0000313" key="12">
    <source>
        <dbReference type="Proteomes" id="UP001165122"/>
    </source>
</evidence>
<proteinExistence type="predicted"/>
<dbReference type="GO" id="GO:0005886">
    <property type="term" value="C:plasma membrane"/>
    <property type="evidence" value="ECO:0007669"/>
    <property type="project" value="TreeGrafter"/>
</dbReference>
<evidence type="ECO:0000256" key="2">
    <source>
        <dbReference type="ARBA" id="ARBA00022448"/>
    </source>
</evidence>
<feature type="compositionally biased region" description="Basic and acidic residues" evidence="8">
    <location>
        <begin position="334"/>
        <end position="346"/>
    </location>
</feature>
<dbReference type="Proteomes" id="UP001165122">
    <property type="component" value="Unassembled WGS sequence"/>
</dbReference>
<feature type="transmembrane region" description="Helical" evidence="9">
    <location>
        <begin position="232"/>
        <end position="256"/>
    </location>
</feature>
<gene>
    <name evidence="11" type="ORF">TrLO_g3175</name>
</gene>
<evidence type="ECO:0000313" key="11">
    <source>
        <dbReference type="EMBL" id="GMI06599.1"/>
    </source>
</evidence>
<evidence type="ECO:0000256" key="4">
    <source>
        <dbReference type="ARBA" id="ARBA00022989"/>
    </source>
</evidence>
<keyword evidence="4 9" id="KW-1133">Transmembrane helix</keyword>
<name>A0A9W7CL41_9STRA</name>
<dbReference type="OrthoDB" id="297496at2759"/>
<evidence type="ECO:0000256" key="6">
    <source>
        <dbReference type="ARBA" id="ARBA00023136"/>
    </source>
</evidence>
<dbReference type="InterPro" id="IPR003280">
    <property type="entry name" value="2pore_dom_K_chnl"/>
</dbReference>
<evidence type="ECO:0000256" key="3">
    <source>
        <dbReference type="ARBA" id="ARBA00022692"/>
    </source>
</evidence>
<keyword evidence="2" id="KW-0813">Transport</keyword>
<evidence type="ECO:0000256" key="1">
    <source>
        <dbReference type="ARBA" id="ARBA00004141"/>
    </source>
</evidence>
<feature type="region of interest" description="Disordered" evidence="8">
    <location>
        <begin position="308"/>
        <end position="346"/>
    </location>
</feature>
<keyword evidence="3 9" id="KW-0812">Transmembrane</keyword>
<comment type="caution">
    <text evidence="11">The sequence shown here is derived from an EMBL/GenBank/DDBJ whole genome shotgun (WGS) entry which is preliminary data.</text>
</comment>
<dbReference type="GO" id="GO:0015271">
    <property type="term" value="F:outward rectifier potassium channel activity"/>
    <property type="evidence" value="ECO:0007669"/>
    <property type="project" value="TreeGrafter"/>
</dbReference>
<reference evidence="12" key="1">
    <citation type="journal article" date="2023" name="Commun. Biol.">
        <title>Genome analysis of Parmales, the sister group of diatoms, reveals the evolutionary specialization of diatoms from phago-mixotrophs to photoautotrophs.</title>
        <authorList>
            <person name="Ban H."/>
            <person name="Sato S."/>
            <person name="Yoshikawa S."/>
            <person name="Yamada K."/>
            <person name="Nakamura Y."/>
            <person name="Ichinomiya M."/>
            <person name="Sato N."/>
            <person name="Blanc-Mathieu R."/>
            <person name="Endo H."/>
            <person name="Kuwata A."/>
            <person name="Ogata H."/>
        </authorList>
    </citation>
    <scope>NUCLEOTIDE SEQUENCE [LARGE SCALE GENOMIC DNA]</scope>
    <source>
        <strain evidence="12">NIES 3700</strain>
    </source>
</reference>
<dbReference type="Gene3D" id="1.10.287.70">
    <property type="match status" value="2"/>
</dbReference>
<dbReference type="EMBL" id="BRXW01000102">
    <property type="protein sequence ID" value="GMI06599.1"/>
    <property type="molecule type" value="Genomic_DNA"/>
</dbReference>
<evidence type="ECO:0000256" key="8">
    <source>
        <dbReference type="SAM" id="MobiDB-lite"/>
    </source>
</evidence>
<keyword evidence="12" id="KW-1185">Reference proteome</keyword>
<organism evidence="11 12">
    <name type="scientific">Triparma laevis f. longispina</name>
    <dbReference type="NCBI Taxonomy" id="1714387"/>
    <lineage>
        <taxon>Eukaryota</taxon>
        <taxon>Sar</taxon>
        <taxon>Stramenopiles</taxon>
        <taxon>Ochrophyta</taxon>
        <taxon>Bolidophyceae</taxon>
        <taxon>Parmales</taxon>
        <taxon>Triparmaceae</taxon>
        <taxon>Triparma</taxon>
    </lineage>
</organism>
<keyword evidence="7" id="KW-0407">Ion channel</keyword>
<feature type="compositionally biased region" description="Acidic residues" evidence="8">
    <location>
        <begin position="309"/>
        <end position="333"/>
    </location>
</feature>
<keyword evidence="5" id="KW-0406">Ion transport</keyword>
<evidence type="ECO:0000259" key="10">
    <source>
        <dbReference type="Pfam" id="PF07885"/>
    </source>
</evidence>
<dbReference type="InterPro" id="IPR013099">
    <property type="entry name" value="K_chnl_dom"/>
</dbReference>
<dbReference type="PANTHER" id="PTHR11003:SF334">
    <property type="entry name" value="FI03418P"/>
    <property type="match status" value="1"/>
</dbReference>
<dbReference type="Pfam" id="PF07885">
    <property type="entry name" value="Ion_trans_2"/>
    <property type="match status" value="1"/>
</dbReference>
<accession>A0A9W7CL41</accession>
<evidence type="ECO:0000256" key="5">
    <source>
        <dbReference type="ARBA" id="ARBA00023065"/>
    </source>
</evidence>